<keyword evidence="1" id="KW-0347">Helicase</keyword>
<protein>
    <submittedName>
        <fullName evidence="1">Phage related helicase</fullName>
    </submittedName>
</protein>
<dbReference type="RefSeq" id="WP_023859213.1">
    <property type="nucleotide sequence ID" value="NZ_AWWH01000066.1"/>
</dbReference>
<name>V7HZ73_9LACO</name>
<dbReference type="AlphaFoldDB" id="V7HZ73"/>
<dbReference type="PATRIC" id="fig|1392007.3.peg.683"/>
<evidence type="ECO:0000313" key="2">
    <source>
        <dbReference type="Proteomes" id="UP000018559"/>
    </source>
</evidence>
<keyword evidence="1" id="KW-0547">Nucleotide-binding</keyword>
<proteinExistence type="predicted"/>
<sequence length="210" mass="24383">MGYLSLIAFNDYKQAQKQNEKMQKAASIPKSAALRFIENAVSAVNGYDTGYFLAKESPNNAQLVNKMALTYLRPAYNISFAKGGLIKAEKKPAKELLLLKQQIINDTLKKRNKFFTRYGFDYRDYEMYKKVYLSKYIATNNELPKEEPAFFNDLRNLQQIDNDKFIYVFSDSLSYMTTITDLSRLNKYSAFDLGPQEFFILPTVHVEYKN</sequence>
<keyword evidence="1" id="KW-0378">Hydrolase</keyword>
<dbReference type="Proteomes" id="UP000018559">
    <property type="component" value="Unassembled WGS sequence"/>
</dbReference>
<accession>V7HZ73</accession>
<gene>
    <name evidence="1" type="ORF">LEQ_0363</name>
</gene>
<dbReference type="EMBL" id="AWWH01000066">
    <property type="protein sequence ID" value="ETA74498.1"/>
    <property type="molecule type" value="Genomic_DNA"/>
</dbReference>
<keyword evidence="2" id="KW-1185">Reference proteome</keyword>
<organism evidence="1 2">
    <name type="scientific">Ligilactobacillus equi DPC 6820</name>
    <dbReference type="NCBI Taxonomy" id="1392007"/>
    <lineage>
        <taxon>Bacteria</taxon>
        <taxon>Bacillati</taxon>
        <taxon>Bacillota</taxon>
        <taxon>Bacilli</taxon>
        <taxon>Lactobacillales</taxon>
        <taxon>Lactobacillaceae</taxon>
        <taxon>Ligilactobacillus</taxon>
    </lineage>
</organism>
<comment type="caution">
    <text evidence="1">The sequence shown here is derived from an EMBL/GenBank/DDBJ whole genome shotgun (WGS) entry which is preliminary data.</text>
</comment>
<keyword evidence="1" id="KW-0067">ATP-binding</keyword>
<reference evidence="1 2" key="1">
    <citation type="journal article" date="2014" name="Genome Announc.">
        <title>The Genome of the Predominant Equine Lactobacillus Species, Lactobacillus equi, Is Reflective of Its Lifestyle Adaptations to an Herbivorous Host.</title>
        <authorList>
            <person name="O'Donnell M.M."/>
            <person name="Harris H.M."/>
            <person name="O'Toole P.W."/>
            <person name="Ross R.P."/>
        </authorList>
    </citation>
    <scope>NUCLEOTIDE SEQUENCE [LARGE SCALE GENOMIC DNA]</scope>
    <source>
        <strain evidence="1 2">DPC 6820</strain>
    </source>
</reference>
<evidence type="ECO:0000313" key="1">
    <source>
        <dbReference type="EMBL" id="ETA74498.1"/>
    </source>
</evidence>
<dbReference type="GO" id="GO:0004386">
    <property type="term" value="F:helicase activity"/>
    <property type="evidence" value="ECO:0007669"/>
    <property type="project" value="UniProtKB-KW"/>
</dbReference>